<protein>
    <submittedName>
        <fullName evidence="1">Uncharacterized protein</fullName>
    </submittedName>
</protein>
<sequence length="59" mass="6335">MEIGDDGTYSEDHATGEKKVLALAGSDAIALDLTPTWSQARPWYADQPSIKSPCFGHAN</sequence>
<evidence type="ECO:0000313" key="1">
    <source>
        <dbReference type="EMBL" id="GKT44550.1"/>
    </source>
</evidence>
<dbReference type="AlphaFoldDB" id="A0AA37LDF4"/>
<evidence type="ECO:0000313" key="2">
    <source>
        <dbReference type="Proteomes" id="UP001055115"/>
    </source>
</evidence>
<keyword evidence="2" id="KW-1185">Reference proteome</keyword>
<organism evidence="1 2">
    <name type="scientific">Colletotrichum spaethianum</name>
    <dbReference type="NCBI Taxonomy" id="700344"/>
    <lineage>
        <taxon>Eukaryota</taxon>
        <taxon>Fungi</taxon>
        <taxon>Dikarya</taxon>
        <taxon>Ascomycota</taxon>
        <taxon>Pezizomycotina</taxon>
        <taxon>Sordariomycetes</taxon>
        <taxon>Hypocreomycetidae</taxon>
        <taxon>Glomerellales</taxon>
        <taxon>Glomerellaceae</taxon>
        <taxon>Colletotrichum</taxon>
        <taxon>Colletotrichum spaethianum species complex</taxon>
    </lineage>
</organism>
<gene>
    <name evidence="1" type="ORF">ColSpa_04731</name>
</gene>
<dbReference type="GeneID" id="73325533"/>
<accession>A0AA37LDF4</accession>
<name>A0AA37LDF4_9PEZI</name>
<reference evidence="1 2" key="1">
    <citation type="submission" date="2022-03" db="EMBL/GenBank/DDBJ databases">
        <title>Genome data of Colletotrichum spp.</title>
        <authorList>
            <person name="Utami Y.D."/>
            <person name="Hiruma K."/>
        </authorList>
    </citation>
    <scope>NUCLEOTIDE SEQUENCE [LARGE SCALE GENOMIC DNA]</scope>
    <source>
        <strain evidence="1 2">MAFF 239500</strain>
    </source>
</reference>
<proteinExistence type="predicted"/>
<dbReference type="RefSeq" id="XP_049126900.1">
    <property type="nucleotide sequence ID" value="XM_049270943.1"/>
</dbReference>
<dbReference type="EMBL" id="BQXU01000010">
    <property type="protein sequence ID" value="GKT44550.1"/>
    <property type="molecule type" value="Genomic_DNA"/>
</dbReference>
<dbReference type="Proteomes" id="UP001055115">
    <property type="component" value="Unassembled WGS sequence"/>
</dbReference>
<comment type="caution">
    <text evidence="1">The sequence shown here is derived from an EMBL/GenBank/DDBJ whole genome shotgun (WGS) entry which is preliminary data.</text>
</comment>